<keyword evidence="2 6" id="KW-0285">Flavoprotein</keyword>
<sequence>MNISRLLRSFKKSPGVVFGTVVILVILVIAVSNNSFSESHLDAPVPISQKTQPIDVKDTVPFMPKMANETLKAELGNASWKLFHTILARYPETPTPEQKQHLADYIRSFALVYPCGDCARHFAVLLEKYPPQLSSRKTAALWGCHIHNQVNLRLHKQEYDCSTILEDYDCGCGQDEAEELQEKDTKEHLASIKLESKEQMVGG</sequence>
<protein>
    <recommendedName>
        <fullName evidence="6">Sulfhydryl oxidase</fullName>
        <ecNumber evidence="6">1.8.3.2</ecNumber>
    </recommendedName>
</protein>
<evidence type="ECO:0000256" key="3">
    <source>
        <dbReference type="ARBA" id="ARBA00022827"/>
    </source>
</evidence>
<dbReference type="GO" id="GO:0005739">
    <property type="term" value="C:mitochondrion"/>
    <property type="evidence" value="ECO:0007669"/>
    <property type="project" value="TreeGrafter"/>
</dbReference>
<keyword evidence="6" id="KW-0472">Membrane</keyword>
<dbReference type="AlphaFoldDB" id="A0A9P8NNS1"/>
<accession>A0A9P8NNS1</accession>
<feature type="transmembrane region" description="Helical" evidence="6">
    <location>
        <begin position="12"/>
        <end position="31"/>
    </location>
</feature>
<evidence type="ECO:0000259" key="8">
    <source>
        <dbReference type="PROSITE" id="PS51324"/>
    </source>
</evidence>
<proteinExistence type="predicted"/>
<keyword evidence="6" id="KW-1133">Transmembrane helix</keyword>
<gene>
    <name evidence="9" type="ORF">OGATHE_006427</name>
</gene>
<evidence type="ECO:0000256" key="4">
    <source>
        <dbReference type="ARBA" id="ARBA00023002"/>
    </source>
</evidence>
<evidence type="ECO:0000313" key="9">
    <source>
        <dbReference type="EMBL" id="KAH3658703.1"/>
    </source>
</evidence>
<dbReference type="GO" id="GO:0050660">
    <property type="term" value="F:flavin adenine dinucleotide binding"/>
    <property type="evidence" value="ECO:0007669"/>
    <property type="project" value="TreeGrafter"/>
</dbReference>
<feature type="domain" description="ERV/ALR sulfhydryl oxidase" evidence="8">
    <location>
        <begin position="68"/>
        <end position="168"/>
    </location>
</feature>
<dbReference type="InterPro" id="IPR036774">
    <property type="entry name" value="ERV/ALR_sulphydryl_oxid_sf"/>
</dbReference>
<evidence type="ECO:0000256" key="1">
    <source>
        <dbReference type="ARBA" id="ARBA00001974"/>
    </source>
</evidence>
<keyword evidence="3 6" id="KW-0274">FAD</keyword>
<comment type="catalytic activity">
    <reaction evidence="6">
        <text>2 R'C(R)SH + O2 = R'C(R)S-S(R)CR' + H2O2</text>
        <dbReference type="Rhea" id="RHEA:17357"/>
        <dbReference type="ChEBI" id="CHEBI:15379"/>
        <dbReference type="ChEBI" id="CHEBI:16240"/>
        <dbReference type="ChEBI" id="CHEBI:16520"/>
        <dbReference type="ChEBI" id="CHEBI:17412"/>
        <dbReference type="EC" id="1.8.3.2"/>
    </reaction>
</comment>
<keyword evidence="6" id="KW-0812">Transmembrane</keyword>
<dbReference type="EMBL" id="JAEUBD010001571">
    <property type="protein sequence ID" value="KAH3658703.1"/>
    <property type="molecule type" value="Genomic_DNA"/>
</dbReference>
<feature type="region of interest" description="Disordered" evidence="7">
    <location>
        <begin position="181"/>
        <end position="203"/>
    </location>
</feature>
<dbReference type="InterPro" id="IPR039799">
    <property type="entry name" value="ALR/ERV"/>
</dbReference>
<reference evidence="9" key="1">
    <citation type="journal article" date="2021" name="Open Biol.">
        <title>Shared evolutionary footprints suggest mitochondrial oxidative damage underlies multiple complex I losses in fungi.</title>
        <authorList>
            <person name="Schikora-Tamarit M.A."/>
            <person name="Marcet-Houben M."/>
            <person name="Nosek J."/>
            <person name="Gabaldon T."/>
        </authorList>
    </citation>
    <scope>NUCLEOTIDE SEQUENCE</scope>
    <source>
        <strain evidence="9">NCAIM Y.01608</strain>
    </source>
</reference>
<evidence type="ECO:0000256" key="6">
    <source>
        <dbReference type="RuleBase" id="RU371123"/>
    </source>
</evidence>
<dbReference type="Proteomes" id="UP000788993">
    <property type="component" value="Unassembled WGS sequence"/>
</dbReference>
<dbReference type="InterPro" id="IPR017905">
    <property type="entry name" value="ERV/ALR_sulphydryl_oxidase"/>
</dbReference>
<dbReference type="Gene3D" id="1.20.120.310">
    <property type="entry name" value="ERV/ALR sulfhydryl oxidase domain"/>
    <property type="match status" value="1"/>
</dbReference>
<keyword evidence="4 6" id="KW-0560">Oxidoreductase</keyword>
<dbReference type="GO" id="GO:0016971">
    <property type="term" value="F:flavin-dependent sulfhydryl oxidase activity"/>
    <property type="evidence" value="ECO:0007669"/>
    <property type="project" value="InterPro"/>
</dbReference>
<keyword evidence="5" id="KW-1015">Disulfide bond</keyword>
<organism evidence="9 10">
    <name type="scientific">Ogataea polymorpha</name>
    <dbReference type="NCBI Taxonomy" id="460523"/>
    <lineage>
        <taxon>Eukaryota</taxon>
        <taxon>Fungi</taxon>
        <taxon>Dikarya</taxon>
        <taxon>Ascomycota</taxon>
        <taxon>Saccharomycotina</taxon>
        <taxon>Pichiomycetes</taxon>
        <taxon>Pichiales</taxon>
        <taxon>Pichiaceae</taxon>
        <taxon>Ogataea</taxon>
    </lineage>
</organism>
<evidence type="ECO:0000256" key="7">
    <source>
        <dbReference type="SAM" id="MobiDB-lite"/>
    </source>
</evidence>
<name>A0A9P8NNS1_9ASCO</name>
<keyword evidence="10" id="KW-1185">Reference proteome</keyword>
<dbReference type="Pfam" id="PF04777">
    <property type="entry name" value="Evr1_Alr"/>
    <property type="match status" value="1"/>
</dbReference>
<dbReference type="PANTHER" id="PTHR12645:SF1">
    <property type="entry name" value="FAD-LINKED SULFHYDRYL OXIDASE ERV2"/>
    <property type="match status" value="1"/>
</dbReference>
<evidence type="ECO:0000256" key="5">
    <source>
        <dbReference type="ARBA" id="ARBA00023157"/>
    </source>
</evidence>
<reference evidence="9" key="2">
    <citation type="submission" date="2021-01" db="EMBL/GenBank/DDBJ databases">
        <authorList>
            <person name="Schikora-Tamarit M.A."/>
        </authorList>
    </citation>
    <scope>NUCLEOTIDE SEQUENCE</scope>
    <source>
        <strain evidence="9">NCAIM Y.01608</strain>
    </source>
</reference>
<dbReference type="EC" id="1.8.3.2" evidence="6"/>
<comment type="cofactor">
    <cofactor evidence="1 6">
        <name>FAD</name>
        <dbReference type="ChEBI" id="CHEBI:57692"/>
    </cofactor>
</comment>
<comment type="caution">
    <text evidence="9">The sequence shown here is derived from an EMBL/GenBank/DDBJ whole genome shotgun (WGS) entry which is preliminary data.</text>
</comment>
<evidence type="ECO:0000256" key="2">
    <source>
        <dbReference type="ARBA" id="ARBA00022630"/>
    </source>
</evidence>
<dbReference type="PROSITE" id="PS51324">
    <property type="entry name" value="ERV_ALR"/>
    <property type="match status" value="1"/>
</dbReference>
<dbReference type="PANTHER" id="PTHR12645">
    <property type="entry name" value="ALR/ERV"/>
    <property type="match status" value="1"/>
</dbReference>
<dbReference type="SUPFAM" id="SSF69000">
    <property type="entry name" value="FAD-dependent thiol oxidase"/>
    <property type="match status" value="1"/>
</dbReference>
<evidence type="ECO:0000313" key="10">
    <source>
        <dbReference type="Proteomes" id="UP000788993"/>
    </source>
</evidence>
<dbReference type="FunFam" id="1.20.120.310:FF:000002">
    <property type="entry name" value="Sulfhydryl oxidase"/>
    <property type="match status" value="1"/>
</dbReference>